<name>A0A1B7P370_9EURO</name>
<proteinExistence type="predicted"/>
<comment type="caution">
    <text evidence="1">The sequence shown here is derived from an EMBL/GenBank/DDBJ whole genome shotgun (WGS) entry which is preliminary data.</text>
</comment>
<protein>
    <submittedName>
        <fullName evidence="1">Uncharacterized protein</fullName>
    </submittedName>
</protein>
<dbReference type="STRING" id="1658172.A0A1B7P370"/>
<sequence>MHHVKTASSRLIKSPLIARVPVLIRSNADEALPFTVGINGTEAYLRASLPDVPEDIIQKILDTYPISASGIANEFQRLFQINVSKGRQEAWANFAKHPSKGPGWENVPRLGVFGDCARLGAGEEGREVLATISAKSVDQKCTVWWELYDSAS</sequence>
<organism evidence="1 2">
    <name type="scientific">Emergomyces africanus</name>
    <dbReference type="NCBI Taxonomy" id="1955775"/>
    <lineage>
        <taxon>Eukaryota</taxon>
        <taxon>Fungi</taxon>
        <taxon>Dikarya</taxon>
        <taxon>Ascomycota</taxon>
        <taxon>Pezizomycotina</taxon>
        <taxon>Eurotiomycetes</taxon>
        <taxon>Eurotiomycetidae</taxon>
        <taxon>Onygenales</taxon>
        <taxon>Ajellomycetaceae</taxon>
        <taxon>Emergomyces</taxon>
    </lineage>
</organism>
<dbReference type="OrthoDB" id="408631at2759"/>
<accession>A0A1B7P370</accession>
<keyword evidence="2" id="KW-1185">Reference proteome</keyword>
<reference evidence="1 2" key="1">
    <citation type="submission" date="2015-07" db="EMBL/GenBank/DDBJ databases">
        <title>Emmonsia species relationships and genome sequence.</title>
        <authorList>
            <person name="Cuomo C.A."/>
            <person name="Schwartz I.S."/>
            <person name="Kenyon C."/>
            <person name="de Hoog G.S."/>
            <person name="Govender N.P."/>
            <person name="Botha A."/>
            <person name="Moreno L."/>
            <person name="de Vries M."/>
            <person name="Munoz J.F."/>
            <person name="Stielow J.B."/>
        </authorList>
    </citation>
    <scope>NUCLEOTIDE SEQUENCE [LARGE SCALE GENOMIC DNA]</scope>
    <source>
        <strain evidence="1 2">CBS 136260</strain>
    </source>
</reference>
<dbReference type="AlphaFoldDB" id="A0A1B7P370"/>
<evidence type="ECO:0000313" key="1">
    <source>
        <dbReference type="EMBL" id="OAX83470.1"/>
    </source>
</evidence>
<dbReference type="Proteomes" id="UP000091918">
    <property type="component" value="Unassembled WGS sequence"/>
</dbReference>
<dbReference type="EMBL" id="LGUA01000172">
    <property type="protein sequence ID" value="OAX83470.1"/>
    <property type="molecule type" value="Genomic_DNA"/>
</dbReference>
<gene>
    <name evidence="1" type="ORF">ACJ72_02172</name>
</gene>
<evidence type="ECO:0000313" key="2">
    <source>
        <dbReference type="Proteomes" id="UP000091918"/>
    </source>
</evidence>